<dbReference type="InterPro" id="IPR006626">
    <property type="entry name" value="PbH1"/>
</dbReference>
<comment type="caution">
    <text evidence="3">The sequence shown here is derived from an EMBL/GenBank/DDBJ whole genome shotgun (WGS) entry which is preliminary data.</text>
</comment>
<dbReference type="InterPro" id="IPR011050">
    <property type="entry name" value="Pectin_lyase_fold/virulence"/>
</dbReference>
<accession>A0A1F8GUF2</accession>
<protein>
    <submittedName>
        <fullName evidence="3">Uncharacterized protein</fullName>
    </submittedName>
</protein>
<organism evidence="3 4">
    <name type="scientific">Candidatus Yanofskybacteria bacterium RIFCSPLOWO2_01_FULL_49_25</name>
    <dbReference type="NCBI Taxonomy" id="1802701"/>
    <lineage>
        <taxon>Bacteria</taxon>
        <taxon>Candidatus Yanofskyibacteriota</taxon>
    </lineage>
</organism>
<evidence type="ECO:0000259" key="1">
    <source>
        <dbReference type="Pfam" id="PF05048"/>
    </source>
</evidence>
<feature type="domain" description="Right handed beta helix" evidence="2">
    <location>
        <begin position="216"/>
        <end position="315"/>
    </location>
</feature>
<dbReference type="Pfam" id="PF13229">
    <property type="entry name" value="Beta_helix"/>
    <property type="match status" value="1"/>
</dbReference>
<gene>
    <name evidence="3" type="ORF">A3A33_00190</name>
</gene>
<proteinExistence type="predicted"/>
<dbReference type="InterPro" id="IPR039448">
    <property type="entry name" value="Beta_helix"/>
</dbReference>
<evidence type="ECO:0000313" key="4">
    <source>
        <dbReference type="Proteomes" id="UP000179047"/>
    </source>
</evidence>
<dbReference type="SMART" id="SM00710">
    <property type="entry name" value="PbH1"/>
    <property type="match status" value="8"/>
</dbReference>
<dbReference type="Gene3D" id="2.160.20.10">
    <property type="entry name" value="Single-stranded right-handed beta-helix, Pectin lyase-like"/>
    <property type="match status" value="2"/>
</dbReference>
<dbReference type="EMBL" id="MGKP01000010">
    <property type="protein sequence ID" value="OGN29062.1"/>
    <property type="molecule type" value="Genomic_DNA"/>
</dbReference>
<name>A0A1F8GUF2_9BACT</name>
<dbReference type="Proteomes" id="UP000179047">
    <property type="component" value="Unassembled WGS sequence"/>
</dbReference>
<dbReference type="InterPro" id="IPR012334">
    <property type="entry name" value="Pectin_lyas_fold"/>
</dbReference>
<evidence type="ECO:0000313" key="3">
    <source>
        <dbReference type="EMBL" id="OGN29062.1"/>
    </source>
</evidence>
<dbReference type="AlphaFoldDB" id="A0A1F8GUF2"/>
<sequence>MGILVLGILAFANTSPGDIAGSVSLSRSDAKNNTFNVAGTGSTSIQASAVCSPTASECAINPVDGCNVTKQDFILNKNYNFPNGIAICANNRVVDCQGKSIIGTGIGNGVRNVDYDGVTIRNCTVSGYGAGIALGNWSAGASPIYANTVTGNILTGNADGLNIRMVWTTKITGNTMSNNTSNGLQDIYGRLNTIQGNTITDNSGLGFEGNPENTLLADNQILRNGGGIATNGKNNQILRNTISNNKGGGIAIISERGTAIRNNAISNNLHGLSITTKSNGNNTIEGNTLNNNTQYGVYLYGTGNINSPNIIRSNLVCYNKILDFNLELATGSGDLNTCSKPDGWNDTGTTGCTNKCQSLSVNWGGYKAICGPDKSIEIDWSTTSEINTVGFFVTWSDSKTGSYSTASPFIYSMGEGSQYSWSDTNKDGSPMTPKAGIYNWYKVQEMTTNGEGSVTEAFTTDHICSDTLLTCGGIIGKSCPLNYMCVCPKGGTTNDEFCTCKPK</sequence>
<feature type="domain" description="Periplasmic copper-binding protein NosD beta helix" evidence="1">
    <location>
        <begin position="74"/>
        <end position="207"/>
    </location>
</feature>
<dbReference type="STRING" id="1802701.A3A33_00190"/>
<evidence type="ECO:0000259" key="2">
    <source>
        <dbReference type="Pfam" id="PF13229"/>
    </source>
</evidence>
<dbReference type="InterPro" id="IPR007742">
    <property type="entry name" value="NosD_dom"/>
</dbReference>
<reference evidence="3 4" key="1">
    <citation type="journal article" date="2016" name="Nat. Commun.">
        <title>Thousands of microbial genomes shed light on interconnected biogeochemical processes in an aquifer system.</title>
        <authorList>
            <person name="Anantharaman K."/>
            <person name="Brown C.T."/>
            <person name="Hug L.A."/>
            <person name="Sharon I."/>
            <person name="Castelle C.J."/>
            <person name="Probst A.J."/>
            <person name="Thomas B.C."/>
            <person name="Singh A."/>
            <person name="Wilkins M.J."/>
            <person name="Karaoz U."/>
            <person name="Brodie E.L."/>
            <person name="Williams K.H."/>
            <person name="Hubbard S.S."/>
            <person name="Banfield J.F."/>
        </authorList>
    </citation>
    <scope>NUCLEOTIDE SEQUENCE [LARGE SCALE GENOMIC DNA]</scope>
</reference>
<dbReference type="SUPFAM" id="SSF51126">
    <property type="entry name" value="Pectin lyase-like"/>
    <property type="match status" value="1"/>
</dbReference>
<dbReference type="Pfam" id="PF05048">
    <property type="entry name" value="NosD"/>
    <property type="match status" value="1"/>
</dbReference>